<keyword evidence="2" id="KW-1185">Reference proteome</keyword>
<comment type="caution">
    <text evidence="1">The sequence shown here is derived from an EMBL/GenBank/DDBJ whole genome shotgun (WGS) entry which is preliminary data.</text>
</comment>
<gene>
    <name evidence="1" type="ORF">Pint_31626</name>
</gene>
<name>A0ACC0XNT6_9ROSI</name>
<accession>A0ACC0XNT6</accession>
<proteinExistence type="predicted"/>
<protein>
    <submittedName>
        <fullName evidence="1">Uncharacterized protein</fullName>
    </submittedName>
</protein>
<reference evidence="2" key="1">
    <citation type="journal article" date="2023" name="G3 (Bethesda)">
        <title>Genome assembly and association tests identify interacting loci associated with vigor, precocity, and sex in interspecific pistachio rootstocks.</title>
        <authorList>
            <person name="Palmer W."/>
            <person name="Jacygrad E."/>
            <person name="Sagayaradj S."/>
            <person name="Cavanaugh K."/>
            <person name="Han R."/>
            <person name="Bertier L."/>
            <person name="Beede B."/>
            <person name="Kafkas S."/>
            <person name="Golino D."/>
            <person name="Preece J."/>
            <person name="Michelmore R."/>
        </authorList>
    </citation>
    <scope>NUCLEOTIDE SEQUENCE [LARGE SCALE GENOMIC DNA]</scope>
</reference>
<evidence type="ECO:0000313" key="1">
    <source>
        <dbReference type="EMBL" id="KAJ0020921.1"/>
    </source>
</evidence>
<evidence type="ECO:0000313" key="2">
    <source>
        <dbReference type="Proteomes" id="UP001163603"/>
    </source>
</evidence>
<sequence>MQWQFEAPKEEPLEGEVNGLSESAASKRKRLRSADGGGSSSSQASIRSSDTRRVTRSSRQM</sequence>
<dbReference type="Proteomes" id="UP001163603">
    <property type="component" value="Chromosome 11"/>
</dbReference>
<organism evidence="1 2">
    <name type="scientific">Pistacia integerrima</name>
    <dbReference type="NCBI Taxonomy" id="434235"/>
    <lineage>
        <taxon>Eukaryota</taxon>
        <taxon>Viridiplantae</taxon>
        <taxon>Streptophyta</taxon>
        <taxon>Embryophyta</taxon>
        <taxon>Tracheophyta</taxon>
        <taxon>Spermatophyta</taxon>
        <taxon>Magnoliopsida</taxon>
        <taxon>eudicotyledons</taxon>
        <taxon>Gunneridae</taxon>
        <taxon>Pentapetalae</taxon>
        <taxon>rosids</taxon>
        <taxon>malvids</taxon>
        <taxon>Sapindales</taxon>
        <taxon>Anacardiaceae</taxon>
        <taxon>Pistacia</taxon>
    </lineage>
</organism>
<dbReference type="EMBL" id="CM047746">
    <property type="protein sequence ID" value="KAJ0020921.1"/>
    <property type="molecule type" value="Genomic_DNA"/>
</dbReference>